<evidence type="ECO:0000256" key="2">
    <source>
        <dbReference type="ARBA" id="ARBA00022692"/>
    </source>
</evidence>
<evidence type="ECO:0000313" key="7">
    <source>
        <dbReference type="EnsemblMetazoa" id="CLYHEMP003913.1"/>
    </source>
</evidence>
<keyword evidence="3 6" id="KW-1133">Transmembrane helix</keyword>
<evidence type="ECO:0000256" key="5">
    <source>
        <dbReference type="SAM" id="MobiDB-lite"/>
    </source>
</evidence>
<dbReference type="OrthoDB" id="6037466at2759"/>
<evidence type="ECO:0000256" key="3">
    <source>
        <dbReference type="ARBA" id="ARBA00022989"/>
    </source>
</evidence>
<dbReference type="GeneID" id="136810938"/>
<reference evidence="7" key="1">
    <citation type="submission" date="2021-01" db="UniProtKB">
        <authorList>
            <consortium name="EnsemblMetazoa"/>
        </authorList>
    </citation>
    <scope>IDENTIFICATION</scope>
</reference>
<comment type="subcellular location">
    <subcellularLocation>
        <location evidence="1">Membrane</location>
        <topology evidence="1">Multi-pass membrane protein</topology>
    </subcellularLocation>
</comment>
<keyword evidence="2 6" id="KW-0812">Transmembrane</keyword>
<accession>A0A7M5WQZ7</accession>
<evidence type="ECO:0000256" key="1">
    <source>
        <dbReference type="ARBA" id="ARBA00004141"/>
    </source>
</evidence>
<proteinExistence type="predicted"/>
<feature type="region of interest" description="Disordered" evidence="5">
    <location>
        <begin position="205"/>
        <end position="230"/>
    </location>
</feature>
<feature type="compositionally biased region" description="Polar residues" evidence="5">
    <location>
        <begin position="205"/>
        <end position="215"/>
    </location>
</feature>
<evidence type="ECO:0000313" key="8">
    <source>
        <dbReference type="Proteomes" id="UP000594262"/>
    </source>
</evidence>
<dbReference type="Pfam" id="PF00822">
    <property type="entry name" value="PMP22_Claudin"/>
    <property type="match status" value="1"/>
</dbReference>
<dbReference type="PROSITE" id="PS51257">
    <property type="entry name" value="PROKAR_LIPOPROTEIN"/>
    <property type="match status" value="1"/>
</dbReference>
<dbReference type="AlphaFoldDB" id="A0A7M5WQZ7"/>
<keyword evidence="4 6" id="KW-0472">Membrane</keyword>
<dbReference type="Proteomes" id="UP000594262">
    <property type="component" value="Unplaced"/>
</dbReference>
<evidence type="ECO:0000256" key="4">
    <source>
        <dbReference type="ARBA" id="ARBA00023136"/>
    </source>
</evidence>
<name>A0A7M5WQZ7_9CNID</name>
<feature type="transmembrane region" description="Helical" evidence="6">
    <location>
        <begin position="114"/>
        <end position="134"/>
    </location>
</feature>
<sequence length="230" mass="25580">MSRHCSTFVFGFIVVLLIISLVGMACSAATSFWFTQSYLNTHIGLWESCTDIACLDRKKHILRFEDHFFVSNSIKNKTFDLVMVLLMGSGLMSILSLVMCCIQHPLCRTLSVSILSFTSAGSSIAAIVLSEILIKRKLDKSNLYEHGWSAIVAWVGTGANMLAFLLCMFMCCCCSPKEGYDRRTSTPQENGGFHYTPNDQYRQAYSSMPQRSDSSGKGHGGMENAGYQLR</sequence>
<dbReference type="RefSeq" id="XP_066923627.1">
    <property type="nucleotide sequence ID" value="XM_067067526.1"/>
</dbReference>
<feature type="transmembrane region" description="Helical" evidence="6">
    <location>
        <begin position="81"/>
        <end position="102"/>
    </location>
</feature>
<feature type="transmembrane region" description="Helical" evidence="6">
    <location>
        <begin position="7"/>
        <end position="34"/>
    </location>
</feature>
<keyword evidence="8" id="KW-1185">Reference proteome</keyword>
<dbReference type="Gene3D" id="1.20.140.150">
    <property type="match status" value="1"/>
</dbReference>
<dbReference type="EnsemblMetazoa" id="CLYHEMT003913.1">
    <property type="protein sequence ID" value="CLYHEMP003913.1"/>
    <property type="gene ID" value="CLYHEMG003913"/>
</dbReference>
<dbReference type="GO" id="GO:0016020">
    <property type="term" value="C:membrane"/>
    <property type="evidence" value="ECO:0007669"/>
    <property type="project" value="UniProtKB-SubCell"/>
</dbReference>
<feature type="transmembrane region" description="Helical" evidence="6">
    <location>
        <begin position="146"/>
        <end position="173"/>
    </location>
</feature>
<dbReference type="InterPro" id="IPR004031">
    <property type="entry name" value="PMP22/EMP/MP20/Claudin"/>
</dbReference>
<protein>
    <submittedName>
        <fullName evidence="7">Uncharacterized protein</fullName>
    </submittedName>
</protein>
<evidence type="ECO:0000256" key="6">
    <source>
        <dbReference type="SAM" id="Phobius"/>
    </source>
</evidence>
<organism evidence="7 8">
    <name type="scientific">Clytia hemisphaerica</name>
    <dbReference type="NCBI Taxonomy" id="252671"/>
    <lineage>
        <taxon>Eukaryota</taxon>
        <taxon>Metazoa</taxon>
        <taxon>Cnidaria</taxon>
        <taxon>Hydrozoa</taxon>
        <taxon>Hydroidolina</taxon>
        <taxon>Leptothecata</taxon>
        <taxon>Obeliida</taxon>
        <taxon>Clytiidae</taxon>
        <taxon>Clytia</taxon>
    </lineage>
</organism>